<keyword evidence="3" id="KW-0732">Signal</keyword>
<dbReference type="EMBL" id="VFLP01000039">
    <property type="protein sequence ID" value="TRX92158.1"/>
    <property type="molecule type" value="Genomic_DNA"/>
</dbReference>
<comment type="caution">
    <text evidence="4">The sequence shown here is derived from an EMBL/GenBank/DDBJ whole genome shotgun (WGS) entry which is preliminary data.</text>
</comment>
<dbReference type="InterPro" id="IPR029058">
    <property type="entry name" value="AB_hydrolase_fold"/>
</dbReference>
<sequence>MRSAAFVLGAAALAAAAPLAPRQTCYSGVYILAARGSNEPVGEGDIQQVSDLITAAIPNSASVAVDYPATIFSDGTYVTSVTDGINNIISLYQSYVDACGASSRIVMLGYSQGGNVVTDALAGGVDKPTPLSTHYTQYLTGVAVFGDPTFTVGQSFDVGNATKSGIFSRGGNSLALLSTYGPKIQSYCMVHDPVCAFGDNLNVHYAEVGTFAQQAANFIISKAR</sequence>
<evidence type="ECO:0008006" key="6">
    <source>
        <dbReference type="Google" id="ProtNLM"/>
    </source>
</evidence>
<accession>A0A553HW42</accession>
<evidence type="ECO:0000313" key="4">
    <source>
        <dbReference type="EMBL" id="TRX92158.1"/>
    </source>
</evidence>
<reference evidence="5" key="1">
    <citation type="submission" date="2019-06" db="EMBL/GenBank/DDBJ databases">
        <title>Draft genome sequence of the griseofulvin-producing fungus Xylaria cubensis strain G536.</title>
        <authorList>
            <person name="Mead M.E."/>
            <person name="Raja H.A."/>
            <person name="Steenwyk J.L."/>
            <person name="Knowles S.L."/>
            <person name="Oberlies N.H."/>
            <person name="Rokas A."/>
        </authorList>
    </citation>
    <scope>NUCLEOTIDE SEQUENCE [LARGE SCALE GENOMIC DNA]</scope>
    <source>
        <strain evidence="5">G536</strain>
    </source>
</reference>
<dbReference type="SUPFAM" id="SSF53474">
    <property type="entry name" value="alpha/beta-Hydrolases"/>
    <property type="match status" value="1"/>
</dbReference>
<dbReference type="PANTHER" id="PTHR33630:SF9">
    <property type="entry name" value="CUTINASE 4"/>
    <property type="match status" value="1"/>
</dbReference>
<keyword evidence="5" id="KW-1185">Reference proteome</keyword>
<protein>
    <recommendedName>
        <fullName evidence="6">Cutinase</fullName>
    </recommendedName>
</protein>
<dbReference type="OrthoDB" id="2586582at2759"/>
<dbReference type="InterPro" id="IPR000675">
    <property type="entry name" value="Cutinase/axe"/>
</dbReference>
<evidence type="ECO:0000256" key="1">
    <source>
        <dbReference type="ARBA" id="ARBA00022801"/>
    </source>
</evidence>
<keyword evidence="1" id="KW-0378">Hydrolase</keyword>
<dbReference type="Proteomes" id="UP000319160">
    <property type="component" value="Unassembled WGS sequence"/>
</dbReference>
<organism evidence="4 5">
    <name type="scientific">Xylaria flabelliformis</name>
    <dbReference type="NCBI Taxonomy" id="2512241"/>
    <lineage>
        <taxon>Eukaryota</taxon>
        <taxon>Fungi</taxon>
        <taxon>Dikarya</taxon>
        <taxon>Ascomycota</taxon>
        <taxon>Pezizomycotina</taxon>
        <taxon>Sordariomycetes</taxon>
        <taxon>Xylariomycetidae</taxon>
        <taxon>Xylariales</taxon>
        <taxon>Xylariaceae</taxon>
        <taxon>Xylaria</taxon>
    </lineage>
</organism>
<name>A0A553HW42_9PEZI</name>
<proteinExistence type="predicted"/>
<evidence type="ECO:0000256" key="2">
    <source>
        <dbReference type="ARBA" id="ARBA00023157"/>
    </source>
</evidence>
<evidence type="ECO:0000256" key="3">
    <source>
        <dbReference type="SAM" id="SignalP"/>
    </source>
</evidence>
<dbReference type="GO" id="GO:0052689">
    <property type="term" value="F:carboxylic ester hydrolase activity"/>
    <property type="evidence" value="ECO:0007669"/>
    <property type="project" value="UniProtKB-ARBA"/>
</dbReference>
<dbReference type="Gene3D" id="3.40.50.1820">
    <property type="entry name" value="alpha/beta hydrolase"/>
    <property type="match status" value="1"/>
</dbReference>
<feature type="chain" id="PRO_5022230196" description="Cutinase" evidence="3">
    <location>
        <begin position="17"/>
        <end position="224"/>
    </location>
</feature>
<keyword evidence="2" id="KW-1015">Disulfide bond</keyword>
<evidence type="ECO:0000313" key="5">
    <source>
        <dbReference type="Proteomes" id="UP000319160"/>
    </source>
</evidence>
<dbReference type="PANTHER" id="PTHR33630">
    <property type="entry name" value="CUTINASE RV1984C-RELATED-RELATED"/>
    <property type="match status" value="1"/>
</dbReference>
<dbReference type="STRING" id="2512241.A0A553HW42"/>
<dbReference type="SMART" id="SM01110">
    <property type="entry name" value="Cutinase"/>
    <property type="match status" value="1"/>
</dbReference>
<gene>
    <name evidence="4" type="ORF">FHL15_007025</name>
</gene>
<feature type="signal peptide" evidence="3">
    <location>
        <begin position="1"/>
        <end position="16"/>
    </location>
</feature>
<dbReference type="Pfam" id="PF01083">
    <property type="entry name" value="Cutinase"/>
    <property type="match status" value="1"/>
</dbReference>
<dbReference type="AlphaFoldDB" id="A0A553HW42"/>